<sequence>MTQTHFTHIRWQLTLLVVLGLMMLSLAATASVQQQRQLFGKLYSQALAGNTQQVQQDRSALKGYALSHYLDYALLRSQMNQLPEQGVADFKKQHPDSPLNRKLKSHLLNAMGQQSAWTAYLRHHHGLDSGKKQCWYLRARIETGQTSGLGPLIQHMWLNGLSAPDACDDVFNWWHKQGQLTTEMVIKRIKLAFESHNASLIHHLKTRLKSTPVWVKQAIELIEQPEQALRQSVNWAPNPELPWMIHKSSQWLAKKQPATLHKFWDQIKTAHQLNTTQVLQVERTMALFAATDYEPFSIDAMKQLPDDLRDDQIKAWMVRYHLYHEDWPAVLDALLHMPKRQLDQARWQYWLGRAQAKTGQVNTAKNTFSKLSRQTNYYGFLAADHMRLPYQLCQQSIPVNNPNYTPSPGIVRAIELHHVGLLSMARSEWNLAYRGLGKADKQALAHVVTQEGWYAKSIAIMADLGAWDNYQLRYPIAHETLIKQHANGTAPLPQWVMAIIKQESAWTKDAVSHANAHGLMQLLPSTAKQLGQQLGIQIQQNNQLHQPPLNIQLGVQYQKNLFKQFNHPLLVAAAYNAGERKSKDWSLDFPHAPDIWLETIPYRETRGYITKILSNVTIYDWLIHAQPKRMSYWMPTLPINQSNSRAWPNPVISQQKAPIQCAP</sequence>
<dbReference type="InterPro" id="IPR008939">
    <property type="entry name" value="Lytic_TGlycosylase_superhlx_U"/>
</dbReference>
<feature type="chain" id="PRO_5047538778" evidence="3">
    <location>
        <begin position="31"/>
        <end position="663"/>
    </location>
</feature>
<evidence type="ECO:0000259" key="4">
    <source>
        <dbReference type="Pfam" id="PF01464"/>
    </source>
</evidence>
<dbReference type="EMBL" id="JBHRTS010000006">
    <property type="protein sequence ID" value="MFC3194943.1"/>
    <property type="molecule type" value="Genomic_DNA"/>
</dbReference>
<feature type="domain" description="Transglycosylase SLT" evidence="4">
    <location>
        <begin position="482"/>
        <end position="586"/>
    </location>
</feature>
<comment type="caution">
    <text evidence="6">The sequence shown here is derived from an EMBL/GenBank/DDBJ whole genome shotgun (WGS) entry which is preliminary data.</text>
</comment>
<dbReference type="Gene3D" id="1.10.530.10">
    <property type="match status" value="1"/>
</dbReference>
<protein>
    <submittedName>
        <fullName evidence="6">Transglycosylase SLT domain-containing protein</fullName>
    </submittedName>
</protein>
<accession>A0ABV7J9Z0</accession>
<dbReference type="Gene3D" id="1.25.20.10">
    <property type="entry name" value="Bacterial muramidases"/>
    <property type="match status" value="1"/>
</dbReference>
<evidence type="ECO:0000256" key="3">
    <source>
        <dbReference type="SAM" id="SignalP"/>
    </source>
</evidence>
<keyword evidence="2 3" id="KW-0732">Signal</keyword>
<dbReference type="Proteomes" id="UP001595533">
    <property type="component" value="Unassembled WGS sequence"/>
</dbReference>
<dbReference type="InterPro" id="IPR023346">
    <property type="entry name" value="Lysozyme-like_dom_sf"/>
</dbReference>
<dbReference type="InterPro" id="IPR008258">
    <property type="entry name" value="Transglycosylase_SLT_dom_1"/>
</dbReference>
<evidence type="ECO:0000259" key="5">
    <source>
        <dbReference type="Pfam" id="PF14718"/>
    </source>
</evidence>
<keyword evidence="7" id="KW-1185">Reference proteome</keyword>
<evidence type="ECO:0000256" key="1">
    <source>
        <dbReference type="ARBA" id="ARBA00007734"/>
    </source>
</evidence>
<dbReference type="Pfam" id="PF01464">
    <property type="entry name" value="SLT"/>
    <property type="match status" value="1"/>
</dbReference>
<dbReference type="SUPFAM" id="SSF53955">
    <property type="entry name" value="Lysozyme-like"/>
    <property type="match status" value="1"/>
</dbReference>
<dbReference type="PANTHER" id="PTHR37423">
    <property type="entry name" value="SOLUBLE LYTIC MUREIN TRANSGLYCOSYLASE-RELATED"/>
    <property type="match status" value="1"/>
</dbReference>
<dbReference type="CDD" id="cd13401">
    <property type="entry name" value="Slt70-like"/>
    <property type="match status" value="1"/>
</dbReference>
<dbReference type="SUPFAM" id="SSF48435">
    <property type="entry name" value="Bacterial muramidases"/>
    <property type="match status" value="1"/>
</dbReference>
<name>A0ABV7J9Z0_9GAMM</name>
<dbReference type="InterPro" id="IPR037061">
    <property type="entry name" value="Lytic_TGlycoase_superhlx_L_sf"/>
</dbReference>
<gene>
    <name evidence="6" type="ORF">ACFODZ_11895</name>
</gene>
<feature type="signal peptide" evidence="3">
    <location>
        <begin position="1"/>
        <end position="30"/>
    </location>
</feature>
<dbReference type="InterPro" id="IPR012289">
    <property type="entry name" value="Lytic_TGlycosylase_superhlx_L"/>
</dbReference>
<feature type="domain" description="Lytic transglycosylase superhelical linker" evidence="5">
    <location>
        <begin position="407"/>
        <end position="469"/>
    </location>
</feature>
<evidence type="ECO:0000256" key="2">
    <source>
        <dbReference type="ARBA" id="ARBA00022729"/>
    </source>
</evidence>
<comment type="similarity">
    <text evidence="1">Belongs to the transglycosylase Slt family.</text>
</comment>
<evidence type="ECO:0000313" key="7">
    <source>
        <dbReference type="Proteomes" id="UP001595533"/>
    </source>
</evidence>
<proteinExistence type="inferred from homology"/>
<dbReference type="PANTHER" id="PTHR37423:SF5">
    <property type="entry name" value="SOLUBLE LYTIC MUREIN TRANSGLYCOSYLASE"/>
    <property type="match status" value="1"/>
</dbReference>
<organism evidence="6 7">
    <name type="scientific">Marinicella sediminis</name>
    <dbReference type="NCBI Taxonomy" id="1792834"/>
    <lineage>
        <taxon>Bacteria</taxon>
        <taxon>Pseudomonadati</taxon>
        <taxon>Pseudomonadota</taxon>
        <taxon>Gammaproteobacteria</taxon>
        <taxon>Lysobacterales</taxon>
        <taxon>Marinicellaceae</taxon>
        <taxon>Marinicella</taxon>
    </lineage>
</organism>
<evidence type="ECO:0000313" key="6">
    <source>
        <dbReference type="EMBL" id="MFC3194943.1"/>
    </source>
</evidence>
<dbReference type="Pfam" id="PF14718">
    <property type="entry name" value="SLT_L"/>
    <property type="match status" value="1"/>
</dbReference>
<reference evidence="7" key="1">
    <citation type="journal article" date="2019" name="Int. J. Syst. Evol. Microbiol.">
        <title>The Global Catalogue of Microorganisms (GCM) 10K type strain sequencing project: providing services to taxonomists for standard genome sequencing and annotation.</title>
        <authorList>
            <consortium name="The Broad Institute Genomics Platform"/>
            <consortium name="The Broad Institute Genome Sequencing Center for Infectious Disease"/>
            <person name="Wu L."/>
            <person name="Ma J."/>
        </authorList>
    </citation>
    <scope>NUCLEOTIDE SEQUENCE [LARGE SCALE GENOMIC DNA]</scope>
    <source>
        <strain evidence="7">KCTC 42953</strain>
    </source>
</reference>
<dbReference type="Gene3D" id="1.10.1240.20">
    <property type="entry name" value="Lytic transglycosylase, superhelical linker domain"/>
    <property type="match status" value="1"/>
</dbReference>
<dbReference type="RefSeq" id="WP_077411900.1">
    <property type="nucleotide sequence ID" value="NZ_JBHRTS010000006.1"/>
</dbReference>